<feature type="signal peptide" evidence="1">
    <location>
        <begin position="1"/>
        <end position="18"/>
    </location>
</feature>
<feature type="chain" id="PRO_5046872946" description="DUF4142 domain-containing protein" evidence="1">
    <location>
        <begin position="19"/>
        <end position="165"/>
    </location>
</feature>
<gene>
    <name evidence="2" type="ORF">ACFQ39_03830</name>
</gene>
<dbReference type="RefSeq" id="WP_377176626.1">
    <property type="nucleotide sequence ID" value="NZ_JBHTMY010000002.1"/>
</dbReference>
<evidence type="ECO:0000256" key="1">
    <source>
        <dbReference type="SAM" id="SignalP"/>
    </source>
</evidence>
<protein>
    <recommendedName>
        <fullName evidence="4">DUF4142 domain-containing protein</fullName>
    </recommendedName>
</protein>
<sequence length="165" mass="18908">MIKKFLFFVFLGLLNVHAQQNLAFVRNEFHKNTEQSLKNILNLTLTEGAEYNQILAYVGASNAKMASYVSSPISKLKYFNKGKAKLNESLSNIKTVESTYLRLLIQLNAPSFLNYNDFIEEDLSFFEEHIKTDPLPNSFKKEMVDNLKAGNTKSDLNSRLNNIKF</sequence>
<reference evidence="3" key="1">
    <citation type="journal article" date="2019" name="Int. J. Syst. Evol. Microbiol.">
        <title>The Global Catalogue of Microorganisms (GCM) 10K type strain sequencing project: providing services to taxonomists for standard genome sequencing and annotation.</title>
        <authorList>
            <consortium name="The Broad Institute Genomics Platform"/>
            <consortium name="The Broad Institute Genome Sequencing Center for Infectious Disease"/>
            <person name="Wu L."/>
            <person name="Ma J."/>
        </authorList>
    </citation>
    <scope>NUCLEOTIDE SEQUENCE [LARGE SCALE GENOMIC DNA]</scope>
    <source>
        <strain evidence="3">CCUG 61485</strain>
    </source>
</reference>
<evidence type="ECO:0000313" key="3">
    <source>
        <dbReference type="Proteomes" id="UP001597201"/>
    </source>
</evidence>
<organism evidence="2 3">
    <name type="scientific">Namhaeicola litoreus</name>
    <dbReference type="NCBI Taxonomy" id="1052145"/>
    <lineage>
        <taxon>Bacteria</taxon>
        <taxon>Pseudomonadati</taxon>
        <taxon>Bacteroidota</taxon>
        <taxon>Flavobacteriia</taxon>
        <taxon>Flavobacteriales</taxon>
        <taxon>Flavobacteriaceae</taxon>
        <taxon>Namhaeicola</taxon>
    </lineage>
</organism>
<proteinExistence type="predicted"/>
<accession>A0ABW3XZW6</accession>
<keyword evidence="1" id="KW-0732">Signal</keyword>
<evidence type="ECO:0008006" key="4">
    <source>
        <dbReference type="Google" id="ProtNLM"/>
    </source>
</evidence>
<dbReference type="EMBL" id="JBHTMY010000002">
    <property type="protein sequence ID" value="MFD1314735.1"/>
    <property type="molecule type" value="Genomic_DNA"/>
</dbReference>
<dbReference type="Proteomes" id="UP001597201">
    <property type="component" value="Unassembled WGS sequence"/>
</dbReference>
<name>A0ABW3XZW6_9FLAO</name>
<comment type="caution">
    <text evidence="2">The sequence shown here is derived from an EMBL/GenBank/DDBJ whole genome shotgun (WGS) entry which is preliminary data.</text>
</comment>
<keyword evidence="3" id="KW-1185">Reference proteome</keyword>
<evidence type="ECO:0000313" key="2">
    <source>
        <dbReference type="EMBL" id="MFD1314735.1"/>
    </source>
</evidence>